<keyword evidence="2" id="KW-1185">Reference proteome</keyword>
<dbReference type="GeneID" id="108018955"/>
<gene>
    <name evidence="3" type="primary">LOC108018955</name>
</gene>
<proteinExistence type="predicted"/>
<sequence>MDPVTAVLLAGLFVGFMNSLHEPKCQINTSPTAPLIVTSNGSQTILSGYSGLIERNKSEEIQFYCGTGFMFKNDGQYQFVSDHRLETLICQPDGSFLLKNHGLNIQGDKRSVQCRNGVAALFESRISLPNCKDQWTLILGYDFQEMGSIKSVAMCYDSTKANLKYLTYTTYPERQRVLEKTHLGELNNLGLDLRVDPSERLFKMASQADVNAFWSKEKALSQMFGTGPFDYASLVQDKALGAQVAGYEAMMSVVWLHSLRTGNWRHWLAALRSASESGDQFEVRLGVSGTIELLDGRELAIDLADGNTLSVPAHIWAHVRALQPTGASEDEFVLVGHNSPFLRIDPSAELCPSMCDQVSWLKDTLFASLHRYPINGLMLCCRVKDVAQKLDSFYGSPALATGTTENSKALEQ</sequence>
<feature type="chain" id="PRO_5046412567" evidence="1">
    <location>
        <begin position="20"/>
        <end position="412"/>
    </location>
</feature>
<dbReference type="AlphaFoldDB" id="A0AB39ZS79"/>
<dbReference type="Proteomes" id="UP001652628">
    <property type="component" value="Chromosome X"/>
</dbReference>
<evidence type="ECO:0000256" key="1">
    <source>
        <dbReference type="SAM" id="SignalP"/>
    </source>
</evidence>
<organism evidence="2 3">
    <name type="scientific">Drosophila suzukii</name>
    <name type="common">Spotted-wing drosophila fruit fly</name>
    <dbReference type="NCBI Taxonomy" id="28584"/>
    <lineage>
        <taxon>Eukaryota</taxon>
        <taxon>Metazoa</taxon>
        <taxon>Ecdysozoa</taxon>
        <taxon>Arthropoda</taxon>
        <taxon>Hexapoda</taxon>
        <taxon>Insecta</taxon>
        <taxon>Pterygota</taxon>
        <taxon>Neoptera</taxon>
        <taxon>Endopterygota</taxon>
        <taxon>Diptera</taxon>
        <taxon>Brachycera</taxon>
        <taxon>Muscomorpha</taxon>
        <taxon>Ephydroidea</taxon>
        <taxon>Drosophilidae</taxon>
        <taxon>Drosophila</taxon>
        <taxon>Sophophora</taxon>
    </lineage>
</organism>
<feature type="signal peptide" evidence="1">
    <location>
        <begin position="1"/>
        <end position="19"/>
    </location>
</feature>
<reference evidence="3" key="1">
    <citation type="submission" date="2025-08" db="UniProtKB">
        <authorList>
            <consortium name="RefSeq"/>
        </authorList>
    </citation>
    <scope>IDENTIFICATION</scope>
</reference>
<protein>
    <submittedName>
        <fullName evidence="3">Uncharacterized protein isoform X1</fullName>
    </submittedName>
</protein>
<evidence type="ECO:0000313" key="3">
    <source>
        <dbReference type="RefSeq" id="XP_016942047.2"/>
    </source>
</evidence>
<dbReference type="RefSeq" id="XP_016942047.2">
    <property type="nucleotide sequence ID" value="XM_017086558.4"/>
</dbReference>
<keyword evidence="1" id="KW-0732">Signal</keyword>
<name>A0AB39ZS79_DROSZ</name>
<accession>A0AB39ZS79</accession>
<evidence type="ECO:0000313" key="2">
    <source>
        <dbReference type="Proteomes" id="UP001652628"/>
    </source>
</evidence>